<dbReference type="EMBL" id="BSXS01003230">
    <property type="protein sequence ID" value="GME80840.1"/>
    <property type="molecule type" value="Genomic_DNA"/>
</dbReference>
<sequence>MIHREPISSHILKSSQLHRSKLQRKGNSKNETNDDEDEHDNASEGSLYDHVEQKETTLDKHSPTISHSNGKTSLLSFNESNNYDNSRSNLSAVKRNARINVGKPLPLKYPSSSSSHSKSPSMSTLVNDIHNSSQEQQKLQYDKRIPTRRRSLSRSGSYSSRVGQHDFQASVSDNIPSLLDDNDEVRFNSQQERNVQFQQQPQKQPQQVPQIESHKKDQWMRKLKPSVEHERLRKFANLNNRNSDDTDIKYENIGNTFNDYRLQGSSSGVYGHNNKLFNVSEMRRLKRQNILKKNVLELRRLSAESHLNNSIEQQQSNAREPNHSINYESKLELEKEIEAKRKQIMELDRKLEELKAEERSFSSRSNTEEDRSTIDVSNSRDSTGVSEHHERTAAGIHNIILSDVIDDDYIDEREKQLEESNHSQREEQVPQINNVKLNSFGLAHSSFGEDLKESHKDSIQSLSFTSGKDNSIVKHDNQNVEPLLENNKQNSQVTNHVEEENQPIIEYNNEKNNTTTDVPVAEEVKSSKNTDNSSVNSILRFVLKLLSILAVLVIVVVILSYVVSD</sequence>
<proteinExistence type="predicted"/>
<evidence type="ECO:0000313" key="2">
    <source>
        <dbReference type="Proteomes" id="UP001165064"/>
    </source>
</evidence>
<gene>
    <name evidence="1" type="ORF">Amon02_000463500</name>
</gene>
<reference evidence="1" key="1">
    <citation type="submission" date="2023-04" db="EMBL/GenBank/DDBJ databases">
        <title>Ambrosiozyma monospora NBRC 10751.</title>
        <authorList>
            <person name="Ichikawa N."/>
            <person name="Sato H."/>
            <person name="Tonouchi N."/>
        </authorList>
    </citation>
    <scope>NUCLEOTIDE SEQUENCE</scope>
    <source>
        <strain evidence="1">NBRC 10751</strain>
    </source>
</reference>
<name>A0ACB5T3Q7_AMBMO</name>
<keyword evidence="2" id="KW-1185">Reference proteome</keyword>
<comment type="caution">
    <text evidence="1">The sequence shown here is derived from an EMBL/GenBank/DDBJ whole genome shotgun (WGS) entry which is preliminary data.</text>
</comment>
<organism evidence="1 2">
    <name type="scientific">Ambrosiozyma monospora</name>
    <name type="common">Yeast</name>
    <name type="synonym">Endomycopsis monosporus</name>
    <dbReference type="NCBI Taxonomy" id="43982"/>
    <lineage>
        <taxon>Eukaryota</taxon>
        <taxon>Fungi</taxon>
        <taxon>Dikarya</taxon>
        <taxon>Ascomycota</taxon>
        <taxon>Saccharomycotina</taxon>
        <taxon>Pichiomycetes</taxon>
        <taxon>Pichiales</taxon>
        <taxon>Pichiaceae</taxon>
        <taxon>Ambrosiozyma</taxon>
    </lineage>
</organism>
<accession>A0ACB5T3Q7</accession>
<protein>
    <submittedName>
        <fullName evidence="1">Unnamed protein product</fullName>
    </submittedName>
</protein>
<dbReference type="Proteomes" id="UP001165064">
    <property type="component" value="Unassembled WGS sequence"/>
</dbReference>
<evidence type="ECO:0000313" key="1">
    <source>
        <dbReference type="EMBL" id="GME80840.1"/>
    </source>
</evidence>